<dbReference type="InterPro" id="IPR002048">
    <property type="entry name" value="EF_hand_dom"/>
</dbReference>
<organism evidence="11 12">
    <name type="scientific">Pseudocohnilembus persalinus</name>
    <name type="common">Ciliate</name>
    <dbReference type="NCBI Taxonomy" id="266149"/>
    <lineage>
        <taxon>Eukaryota</taxon>
        <taxon>Sar</taxon>
        <taxon>Alveolata</taxon>
        <taxon>Ciliophora</taxon>
        <taxon>Intramacronucleata</taxon>
        <taxon>Oligohymenophorea</taxon>
        <taxon>Scuticociliatia</taxon>
        <taxon>Philasterida</taxon>
        <taxon>Pseudocohnilembidae</taxon>
        <taxon>Pseudocohnilembus</taxon>
    </lineage>
</organism>
<dbReference type="OrthoDB" id="26525at2759"/>
<dbReference type="InterPro" id="IPR011992">
    <property type="entry name" value="EF-hand-dom_pair"/>
</dbReference>
<dbReference type="InterPro" id="IPR018247">
    <property type="entry name" value="EF_Hand_1_Ca_BS"/>
</dbReference>
<evidence type="ECO:0000259" key="10">
    <source>
        <dbReference type="PROSITE" id="PS50222"/>
    </source>
</evidence>
<comment type="caution">
    <text evidence="11">The sequence shown here is derived from an EMBL/GenBank/DDBJ whole genome shotgun (WGS) entry which is preliminary data.</text>
</comment>
<dbReference type="PROSITE" id="PS50222">
    <property type="entry name" value="EF_HAND_2"/>
    <property type="match status" value="8"/>
</dbReference>
<comment type="subcellular location">
    <subcellularLocation>
        <location evidence="1">Cytoplasm</location>
        <location evidence="1">Cytoskeleton</location>
    </subcellularLocation>
</comment>
<feature type="domain" description="EF-hand" evidence="10">
    <location>
        <begin position="227"/>
        <end position="262"/>
    </location>
</feature>
<evidence type="ECO:0000256" key="2">
    <source>
        <dbReference type="ARBA" id="ARBA00005253"/>
    </source>
</evidence>
<proteinExistence type="inferred from homology"/>
<comment type="similarity">
    <text evidence="3">Belongs to the calmodulin family.</text>
</comment>
<dbReference type="CDD" id="cd15898">
    <property type="entry name" value="EFh_PI-PLC"/>
    <property type="match status" value="1"/>
</dbReference>
<dbReference type="InterPro" id="IPR050230">
    <property type="entry name" value="CALM/Myosin/TropC-like"/>
</dbReference>
<dbReference type="FunFam" id="1.10.238.10:FF:000003">
    <property type="entry name" value="Calmodulin A"/>
    <property type="match status" value="1"/>
</dbReference>
<dbReference type="GO" id="GO:0016460">
    <property type="term" value="C:myosin II complex"/>
    <property type="evidence" value="ECO:0007669"/>
    <property type="project" value="TreeGrafter"/>
</dbReference>
<name>A0A0V0R957_PSEPJ</name>
<feature type="domain" description="EF-hand" evidence="10">
    <location>
        <begin position="43"/>
        <end position="78"/>
    </location>
</feature>
<dbReference type="PANTHER" id="PTHR23048:SF53">
    <property type="entry name" value="CALMODULIN"/>
    <property type="match status" value="1"/>
</dbReference>
<feature type="domain" description="EF-hand" evidence="10">
    <location>
        <begin position="130"/>
        <end position="150"/>
    </location>
</feature>
<evidence type="ECO:0000256" key="3">
    <source>
        <dbReference type="ARBA" id="ARBA00009763"/>
    </source>
</evidence>
<feature type="domain" description="EF-hand" evidence="10">
    <location>
        <begin position="7"/>
        <end position="42"/>
    </location>
</feature>
<evidence type="ECO:0000256" key="7">
    <source>
        <dbReference type="ARBA" id="ARBA00022837"/>
    </source>
</evidence>
<accession>A0A0V0R957</accession>
<dbReference type="GO" id="GO:0005509">
    <property type="term" value="F:calcium ion binding"/>
    <property type="evidence" value="ECO:0007669"/>
    <property type="project" value="InterPro"/>
</dbReference>
<dbReference type="PANTHER" id="PTHR23048">
    <property type="entry name" value="MYOSIN LIGHT CHAIN 1, 3"/>
    <property type="match status" value="1"/>
</dbReference>
<keyword evidence="5" id="KW-0479">Metal-binding</keyword>
<dbReference type="Proteomes" id="UP000054937">
    <property type="component" value="Unassembled WGS sequence"/>
</dbReference>
<feature type="domain" description="EF-hand" evidence="10">
    <location>
        <begin position="190"/>
        <end position="225"/>
    </location>
</feature>
<protein>
    <recommendedName>
        <fullName evidence="10">EF-hand domain-containing protein</fullName>
    </recommendedName>
</protein>
<dbReference type="OMA" id="HINYEDM"/>
<feature type="domain" description="EF-hand" evidence="10">
    <location>
        <begin position="154"/>
        <end position="189"/>
    </location>
</feature>
<dbReference type="FunFam" id="1.10.238.10:FF:000178">
    <property type="entry name" value="Calmodulin-2 A"/>
    <property type="match status" value="1"/>
</dbReference>
<comment type="similarity">
    <text evidence="2">Belongs to the centrin family.</text>
</comment>
<dbReference type="PROSITE" id="PS00018">
    <property type="entry name" value="EF_HAND_1"/>
    <property type="match status" value="5"/>
</dbReference>
<reference evidence="11 12" key="1">
    <citation type="journal article" date="2015" name="Sci. Rep.">
        <title>Genome of the facultative scuticociliatosis pathogen Pseudocohnilembus persalinus provides insight into its virulence through horizontal gene transfer.</title>
        <authorList>
            <person name="Xiong J."/>
            <person name="Wang G."/>
            <person name="Cheng J."/>
            <person name="Tian M."/>
            <person name="Pan X."/>
            <person name="Warren A."/>
            <person name="Jiang C."/>
            <person name="Yuan D."/>
            <person name="Miao W."/>
        </authorList>
    </citation>
    <scope>NUCLEOTIDE SEQUENCE [LARGE SCALE GENOMIC DNA]</scope>
    <source>
        <strain evidence="11">36N120E</strain>
    </source>
</reference>
<dbReference type="CDD" id="cd00051">
    <property type="entry name" value="EFh"/>
    <property type="match status" value="2"/>
</dbReference>
<keyword evidence="8" id="KW-0206">Cytoskeleton</keyword>
<keyword evidence="6" id="KW-0677">Repeat</keyword>
<evidence type="ECO:0000256" key="8">
    <source>
        <dbReference type="ARBA" id="ARBA00023212"/>
    </source>
</evidence>
<evidence type="ECO:0000256" key="6">
    <source>
        <dbReference type="ARBA" id="ARBA00022737"/>
    </source>
</evidence>
<evidence type="ECO:0000313" key="11">
    <source>
        <dbReference type="EMBL" id="KRX11001.1"/>
    </source>
</evidence>
<sequence>MNELTPEQIKEFKEHFRLFDKDNDGSISTKELGEVMKSLGQKPTELELQEMVNEIDQDGNGLIDEEEFCKLMAKKMKDTDTEEELIEAFKVFDHDQTGKIDIDELKFGLMNLGERLPKELVDEITKIADNGEGYIDYEEFVRMMMAKMQKELQDIDQELKQCFDLFVPDDSGTISTKELATIMRALEMNPTESELQDIINEVDQDGNMRIDFQEFLALMSRKMKDIDTKTELQESFKTFDSDGNQFITALELKQVLQNQGENVTDEEVEEMIKEVDRDEDGMISYEEYVKMMMMK</sequence>
<evidence type="ECO:0000256" key="4">
    <source>
        <dbReference type="ARBA" id="ARBA00022490"/>
    </source>
</evidence>
<evidence type="ECO:0000256" key="9">
    <source>
        <dbReference type="ARBA" id="ARBA00025692"/>
    </source>
</evidence>
<keyword evidence="4" id="KW-0963">Cytoplasm</keyword>
<dbReference type="InParanoid" id="A0A0V0R957"/>
<dbReference type="SMART" id="SM00054">
    <property type="entry name" value="EFh"/>
    <property type="match status" value="8"/>
</dbReference>
<dbReference type="Pfam" id="PF13499">
    <property type="entry name" value="EF-hand_7"/>
    <property type="match status" value="4"/>
</dbReference>
<feature type="domain" description="EF-hand" evidence="10">
    <location>
        <begin position="80"/>
        <end position="115"/>
    </location>
</feature>
<keyword evidence="12" id="KW-1185">Reference proteome</keyword>
<comment type="function">
    <text evidence="9">Plays a fundamental role in microtubule organizing center structure and function. Component of the infraciliary lattice (ICL) and the ciliary basal bodies.</text>
</comment>
<evidence type="ECO:0000256" key="1">
    <source>
        <dbReference type="ARBA" id="ARBA00004245"/>
    </source>
</evidence>
<gene>
    <name evidence="11" type="ORF">PPERSA_03059</name>
</gene>
<keyword evidence="7" id="KW-0106">Calcium</keyword>
<evidence type="ECO:0000313" key="12">
    <source>
        <dbReference type="Proteomes" id="UP000054937"/>
    </source>
</evidence>
<dbReference type="AlphaFoldDB" id="A0A0V0R957"/>
<dbReference type="Gene3D" id="1.10.238.10">
    <property type="entry name" value="EF-hand"/>
    <property type="match status" value="4"/>
</dbReference>
<feature type="domain" description="EF-hand" evidence="10">
    <location>
        <begin position="263"/>
        <end position="295"/>
    </location>
</feature>
<dbReference type="EMBL" id="LDAU01000009">
    <property type="protein sequence ID" value="KRX11001.1"/>
    <property type="molecule type" value="Genomic_DNA"/>
</dbReference>
<dbReference type="SUPFAM" id="SSF47473">
    <property type="entry name" value="EF-hand"/>
    <property type="match status" value="2"/>
</dbReference>
<evidence type="ECO:0000256" key="5">
    <source>
        <dbReference type="ARBA" id="ARBA00022723"/>
    </source>
</evidence>